<dbReference type="InterPro" id="IPR050109">
    <property type="entry name" value="HTH-type_TetR-like_transc_reg"/>
</dbReference>
<protein>
    <submittedName>
        <fullName evidence="6">TetR/AcrR family transcriptional regulator</fullName>
    </submittedName>
</protein>
<reference evidence="6" key="1">
    <citation type="submission" date="2022-02" db="EMBL/GenBank/DDBJ databases">
        <authorList>
            <person name="Lee M."/>
            <person name="Kim S.-J."/>
            <person name="Jung M.-Y."/>
        </authorList>
    </citation>
    <scope>NUCLEOTIDE SEQUENCE</scope>
    <source>
        <strain evidence="6">JHP9</strain>
    </source>
</reference>
<keyword evidence="7" id="KW-1185">Reference proteome</keyword>
<feature type="DNA-binding region" description="H-T-H motif" evidence="4">
    <location>
        <begin position="41"/>
        <end position="60"/>
    </location>
</feature>
<dbReference type="InterPro" id="IPR009057">
    <property type="entry name" value="Homeodomain-like_sf"/>
</dbReference>
<feature type="domain" description="HTH tetR-type" evidence="5">
    <location>
        <begin position="18"/>
        <end position="78"/>
    </location>
</feature>
<dbReference type="Proteomes" id="UP001203761">
    <property type="component" value="Unassembled WGS sequence"/>
</dbReference>
<evidence type="ECO:0000313" key="7">
    <source>
        <dbReference type="Proteomes" id="UP001203761"/>
    </source>
</evidence>
<dbReference type="Pfam" id="PF00440">
    <property type="entry name" value="TetR_N"/>
    <property type="match status" value="1"/>
</dbReference>
<dbReference type="RefSeq" id="WP_249737007.1">
    <property type="nucleotide sequence ID" value="NZ_JAKNCJ010000002.1"/>
</dbReference>
<evidence type="ECO:0000256" key="1">
    <source>
        <dbReference type="ARBA" id="ARBA00023015"/>
    </source>
</evidence>
<keyword evidence="2 4" id="KW-0238">DNA-binding</keyword>
<dbReference type="PRINTS" id="PR00455">
    <property type="entry name" value="HTHTETR"/>
</dbReference>
<keyword evidence="1" id="KW-0805">Transcription regulation</keyword>
<dbReference type="SUPFAM" id="SSF48498">
    <property type="entry name" value="Tetracyclin repressor-like, C-terminal domain"/>
    <property type="match status" value="1"/>
</dbReference>
<evidence type="ECO:0000256" key="4">
    <source>
        <dbReference type="PROSITE-ProRule" id="PRU00335"/>
    </source>
</evidence>
<evidence type="ECO:0000259" key="5">
    <source>
        <dbReference type="PROSITE" id="PS50977"/>
    </source>
</evidence>
<evidence type="ECO:0000256" key="3">
    <source>
        <dbReference type="ARBA" id="ARBA00023163"/>
    </source>
</evidence>
<gene>
    <name evidence="6" type="ORF">Bequi_05770</name>
</gene>
<dbReference type="EMBL" id="JAKNCJ010000002">
    <property type="protein sequence ID" value="MCL6422898.1"/>
    <property type="molecule type" value="Genomic_DNA"/>
</dbReference>
<dbReference type="PANTHER" id="PTHR30055">
    <property type="entry name" value="HTH-TYPE TRANSCRIPTIONAL REGULATOR RUTR"/>
    <property type="match status" value="1"/>
</dbReference>
<accession>A0ABT0R0A7</accession>
<evidence type="ECO:0000256" key="2">
    <source>
        <dbReference type="ARBA" id="ARBA00023125"/>
    </source>
</evidence>
<dbReference type="SUPFAM" id="SSF46689">
    <property type="entry name" value="Homeodomain-like"/>
    <property type="match status" value="1"/>
</dbReference>
<keyword evidence="3" id="KW-0804">Transcription</keyword>
<comment type="caution">
    <text evidence="6">The sequence shown here is derived from an EMBL/GenBank/DDBJ whole genome shotgun (WGS) entry which is preliminary data.</text>
</comment>
<dbReference type="Gene3D" id="1.10.357.10">
    <property type="entry name" value="Tetracycline Repressor, domain 2"/>
    <property type="match status" value="1"/>
</dbReference>
<dbReference type="InterPro" id="IPR001647">
    <property type="entry name" value="HTH_TetR"/>
</dbReference>
<dbReference type="InterPro" id="IPR025996">
    <property type="entry name" value="MT1864/Rv1816-like_C"/>
</dbReference>
<organism evidence="6 7">
    <name type="scientific">Brachybacterium equifaecis</name>
    <dbReference type="NCBI Taxonomy" id="2910770"/>
    <lineage>
        <taxon>Bacteria</taxon>
        <taxon>Bacillati</taxon>
        <taxon>Actinomycetota</taxon>
        <taxon>Actinomycetes</taxon>
        <taxon>Micrococcales</taxon>
        <taxon>Dermabacteraceae</taxon>
        <taxon>Brachybacterium</taxon>
    </lineage>
</organism>
<dbReference type="PANTHER" id="PTHR30055:SF220">
    <property type="entry name" value="TETR-FAMILY REGULATORY PROTEIN"/>
    <property type="match status" value="1"/>
</dbReference>
<sequence>MNDVNTPADRAARPYHHGHLREEMLRIAVELAAEGGPSAIALREVARRAGVTPSAAYRHFSGQEDLVAAVRAETLRQLSASMAAAVAAAQALPGQSALESRILAAGRGYFAFATTSQMLFRSLSSGFALPVEEVGESSDGPFDLLLELVQRWLAVESPVDPAGEPGAGYGEAAFADAVALWSSVHGLSVLCTSGALLDLPRARQQELLETTLAISVRGLSRSPR</sequence>
<dbReference type="Pfam" id="PF13305">
    <property type="entry name" value="TetR_C_33"/>
    <property type="match status" value="1"/>
</dbReference>
<proteinExistence type="predicted"/>
<dbReference type="InterPro" id="IPR036271">
    <property type="entry name" value="Tet_transcr_reg_TetR-rel_C_sf"/>
</dbReference>
<dbReference type="PROSITE" id="PS50977">
    <property type="entry name" value="HTH_TETR_2"/>
    <property type="match status" value="1"/>
</dbReference>
<name>A0ABT0R0A7_9MICO</name>
<evidence type="ECO:0000313" key="6">
    <source>
        <dbReference type="EMBL" id="MCL6422898.1"/>
    </source>
</evidence>